<evidence type="ECO:0008006" key="6">
    <source>
        <dbReference type="Google" id="ProtNLM"/>
    </source>
</evidence>
<gene>
    <name evidence="4" type="ORF">DCF25_09110</name>
</gene>
<proteinExistence type="predicted"/>
<evidence type="ECO:0000313" key="5">
    <source>
        <dbReference type="Proteomes" id="UP000249354"/>
    </source>
</evidence>
<comment type="caution">
    <text evidence="4">The sequence shown here is derived from an EMBL/GenBank/DDBJ whole genome shotgun (WGS) entry which is preliminary data.</text>
</comment>
<keyword evidence="2" id="KW-0605">Phycobilisome</keyword>
<dbReference type="Proteomes" id="UP000249354">
    <property type="component" value="Unassembled WGS sequence"/>
</dbReference>
<protein>
    <recommendedName>
        <fullName evidence="6">PBS lyase</fullName>
    </recommendedName>
</protein>
<feature type="compositionally biased region" description="Polar residues" evidence="3">
    <location>
        <begin position="1"/>
        <end position="14"/>
    </location>
</feature>
<dbReference type="InterPro" id="IPR011989">
    <property type="entry name" value="ARM-like"/>
</dbReference>
<organism evidence="4 5">
    <name type="scientific">Leptolyngbya foveolarum</name>
    <dbReference type="NCBI Taxonomy" id="47253"/>
    <lineage>
        <taxon>Bacteria</taxon>
        <taxon>Bacillati</taxon>
        <taxon>Cyanobacteriota</taxon>
        <taxon>Cyanophyceae</taxon>
        <taxon>Leptolyngbyales</taxon>
        <taxon>Leptolyngbyaceae</taxon>
        <taxon>Leptolyngbya group</taxon>
        <taxon>Leptolyngbya</taxon>
    </lineage>
</organism>
<sequence length="418" mass="45050">MPLANDRSQSNLSAADSEIESEDLSSRDREIQQAIAQLTTGDFHSRWDNAKQCAKQFAEWGDCTVPPLIHQIQAETDPANQGFIVRVLSQFDRPEVVEAIAHLLITTPEAYLQKETTKALTTLGNSAIETLSALIASPDLAQKILAAKALAHIRRTPVIEPLLSIAHHADTTLRAIALEALGSFHDPRITPVLIAATEDEPAISQEAIRALGRRRDLLENQESESTVDLIGSLSHTLQSPYVEVAKESAIALGRLGTPDAVLSLSHLLSQPSPTAVKVAAVRALGWIGTLAAIQALTKAFSDTAPVIMPTVQQEIARSLGQTSSPDLKAIAAQPLINWLKSLQIQPHPSGHLSEAIPTDPFIVSLKQTAILALSRLGSTDAIESLTALLNDSNAHIRMHALSALEQIDPDNPHLINRR</sequence>
<dbReference type="AlphaFoldDB" id="A0A2W4UCF6"/>
<feature type="region of interest" description="Disordered" evidence="3">
    <location>
        <begin position="1"/>
        <end position="27"/>
    </location>
</feature>
<evidence type="ECO:0000256" key="3">
    <source>
        <dbReference type="SAM" id="MobiDB-lite"/>
    </source>
</evidence>
<dbReference type="Gene3D" id="1.25.10.10">
    <property type="entry name" value="Leucine-rich Repeat Variant"/>
    <property type="match status" value="2"/>
</dbReference>
<dbReference type="SUPFAM" id="SSF48371">
    <property type="entry name" value="ARM repeat"/>
    <property type="match status" value="1"/>
</dbReference>
<dbReference type="SMART" id="SM00567">
    <property type="entry name" value="EZ_HEAT"/>
    <property type="match status" value="7"/>
</dbReference>
<accession>A0A2W4UCF6</accession>
<evidence type="ECO:0000313" key="4">
    <source>
        <dbReference type="EMBL" id="PZO18956.1"/>
    </source>
</evidence>
<dbReference type="Pfam" id="PF13646">
    <property type="entry name" value="HEAT_2"/>
    <property type="match status" value="4"/>
</dbReference>
<dbReference type="GO" id="GO:0030089">
    <property type="term" value="C:phycobilisome"/>
    <property type="evidence" value="ECO:0007669"/>
    <property type="project" value="UniProtKB-KW"/>
</dbReference>
<dbReference type="InterPro" id="IPR004155">
    <property type="entry name" value="PBS_lyase_HEAT"/>
</dbReference>
<evidence type="ECO:0000256" key="2">
    <source>
        <dbReference type="ARBA" id="ARBA00022738"/>
    </source>
</evidence>
<dbReference type="GO" id="GO:0016491">
    <property type="term" value="F:oxidoreductase activity"/>
    <property type="evidence" value="ECO:0007669"/>
    <property type="project" value="TreeGrafter"/>
</dbReference>
<keyword evidence="1" id="KW-0042">Antenna complex</keyword>
<dbReference type="EMBL" id="QBMC01000049">
    <property type="protein sequence ID" value="PZO18956.1"/>
    <property type="molecule type" value="Genomic_DNA"/>
</dbReference>
<dbReference type="InterPro" id="IPR016024">
    <property type="entry name" value="ARM-type_fold"/>
</dbReference>
<dbReference type="PANTHER" id="PTHR12697">
    <property type="entry name" value="PBS LYASE HEAT-LIKE PROTEIN"/>
    <property type="match status" value="1"/>
</dbReference>
<dbReference type="PANTHER" id="PTHR12697:SF5">
    <property type="entry name" value="DEOXYHYPUSINE HYDROXYLASE"/>
    <property type="match status" value="1"/>
</dbReference>
<reference evidence="5" key="1">
    <citation type="submission" date="2018-04" db="EMBL/GenBank/DDBJ databases">
        <authorList>
            <person name="Cornet L."/>
        </authorList>
    </citation>
    <scope>NUCLEOTIDE SEQUENCE [LARGE SCALE GENOMIC DNA]</scope>
</reference>
<name>A0A2W4UCF6_9CYAN</name>
<evidence type="ECO:0000256" key="1">
    <source>
        <dbReference type="ARBA" id="ARBA00022549"/>
    </source>
</evidence>
<reference evidence="4 5" key="2">
    <citation type="submission" date="2018-06" db="EMBL/GenBank/DDBJ databases">
        <title>Metagenomic assembly of (sub)arctic Cyanobacteria and their associated microbiome from non-axenic cultures.</title>
        <authorList>
            <person name="Baurain D."/>
        </authorList>
    </citation>
    <scope>NUCLEOTIDE SEQUENCE [LARGE SCALE GENOMIC DNA]</scope>
    <source>
        <strain evidence="4">ULC129bin1</strain>
    </source>
</reference>